<protein>
    <submittedName>
        <fullName evidence="4">Response regulator</fullName>
    </submittedName>
</protein>
<dbReference type="InterPro" id="IPR046947">
    <property type="entry name" value="LytR-like"/>
</dbReference>
<dbReference type="GO" id="GO:0003677">
    <property type="term" value="F:DNA binding"/>
    <property type="evidence" value="ECO:0007669"/>
    <property type="project" value="InterPro"/>
</dbReference>
<dbReference type="InterPro" id="IPR011006">
    <property type="entry name" value="CheY-like_superfamily"/>
</dbReference>
<dbReference type="Gene3D" id="2.40.50.1020">
    <property type="entry name" value="LytTr DNA-binding domain"/>
    <property type="match status" value="1"/>
</dbReference>
<feature type="domain" description="HTH LytTR-type" evidence="3">
    <location>
        <begin position="159"/>
        <end position="257"/>
    </location>
</feature>
<evidence type="ECO:0000256" key="1">
    <source>
        <dbReference type="PROSITE-ProRule" id="PRU00169"/>
    </source>
</evidence>
<gene>
    <name evidence="4" type="ORF">GTK07_07965</name>
</gene>
<dbReference type="Pfam" id="PF04397">
    <property type="entry name" value="LytTR"/>
    <property type="match status" value="1"/>
</dbReference>
<sequence>MPINIAIIEDEPVIARNLEFTLKELEPEIQVLNKMDSVKSSVAWLQENMDACDVLFMDIRLTDGLSFDIFKTIKPSVPIIFITAYDHYALEAFKVNGLDYILKPFERVEVANALEKFRETRGHKLPGNDKIQELLNYLQTNENKSYREAYLVHYQNKLIPLPVDKIHWFFTEQEVVYAHTSDGKKYIIDSTLDKIMTEISPKRFYRANRQFIVQRWAVKDIDFYFNGRLIINVEPKPHEKIIVSKAKAPEFKNWLDE</sequence>
<feature type="modified residue" description="4-aspartylphosphate" evidence="1">
    <location>
        <position position="58"/>
    </location>
</feature>
<dbReference type="PROSITE" id="PS50930">
    <property type="entry name" value="HTH_LYTTR"/>
    <property type="match status" value="1"/>
</dbReference>
<keyword evidence="1" id="KW-0597">Phosphoprotein</keyword>
<comment type="caution">
    <text evidence="4">The sequence shown here is derived from an EMBL/GenBank/DDBJ whole genome shotgun (WGS) entry which is preliminary data.</text>
</comment>
<keyword evidence="5" id="KW-1185">Reference proteome</keyword>
<feature type="domain" description="Response regulatory" evidence="2">
    <location>
        <begin position="4"/>
        <end position="118"/>
    </location>
</feature>
<dbReference type="RefSeq" id="WP_163634758.1">
    <property type="nucleotide sequence ID" value="NZ_JAAAMI010000003.1"/>
</dbReference>
<evidence type="ECO:0000259" key="2">
    <source>
        <dbReference type="PROSITE" id="PS50110"/>
    </source>
</evidence>
<reference evidence="4 5" key="1">
    <citation type="submission" date="2020-01" db="EMBL/GenBank/DDBJ databases">
        <title>Muricauda sediminis sp.nov. 40Bstr401.</title>
        <authorList>
            <person name="Xue Z."/>
            <person name="Zhu S."/>
            <person name="Ren N."/>
            <person name="Chen T."/>
            <person name="Chen X."/>
            <person name="Chen J."/>
            <person name="Yang J."/>
        </authorList>
    </citation>
    <scope>NUCLEOTIDE SEQUENCE [LARGE SCALE GENOMIC DNA]</scope>
    <source>
        <strain evidence="4 5">40Bstr401</strain>
    </source>
</reference>
<dbReference type="GO" id="GO:0000156">
    <property type="term" value="F:phosphorelay response regulator activity"/>
    <property type="evidence" value="ECO:0007669"/>
    <property type="project" value="InterPro"/>
</dbReference>
<dbReference type="InterPro" id="IPR007492">
    <property type="entry name" value="LytTR_DNA-bd_dom"/>
</dbReference>
<dbReference type="SMART" id="SM00850">
    <property type="entry name" value="LytTR"/>
    <property type="match status" value="1"/>
</dbReference>
<evidence type="ECO:0000259" key="3">
    <source>
        <dbReference type="PROSITE" id="PS50930"/>
    </source>
</evidence>
<accession>A0A6I5L0J2</accession>
<organism evidence="4 5">
    <name type="scientific">Flagellimonas sediminis</name>
    <dbReference type="NCBI Taxonomy" id="2696468"/>
    <lineage>
        <taxon>Bacteria</taxon>
        <taxon>Pseudomonadati</taxon>
        <taxon>Bacteroidota</taxon>
        <taxon>Flavobacteriia</taxon>
        <taxon>Flavobacteriales</taxon>
        <taxon>Flavobacteriaceae</taxon>
        <taxon>Flagellimonas</taxon>
    </lineage>
</organism>
<evidence type="ECO:0000313" key="5">
    <source>
        <dbReference type="Proteomes" id="UP000468707"/>
    </source>
</evidence>
<evidence type="ECO:0000313" key="4">
    <source>
        <dbReference type="EMBL" id="NDV43261.1"/>
    </source>
</evidence>
<dbReference type="Gene3D" id="3.40.50.2300">
    <property type="match status" value="1"/>
</dbReference>
<dbReference type="Pfam" id="PF00072">
    <property type="entry name" value="Response_reg"/>
    <property type="match status" value="1"/>
</dbReference>
<dbReference type="AlphaFoldDB" id="A0A6I5L0J2"/>
<dbReference type="SUPFAM" id="SSF52172">
    <property type="entry name" value="CheY-like"/>
    <property type="match status" value="1"/>
</dbReference>
<dbReference type="PROSITE" id="PS50110">
    <property type="entry name" value="RESPONSE_REGULATORY"/>
    <property type="match status" value="1"/>
</dbReference>
<proteinExistence type="predicted"/>
<dbReference type="EMBL" id="JAAAMI010000003">
    <property type="protein sequence ID" value="NDV43261.1"/>
    <property type="molecule type" value="Genomic_DNA"/>
</dbReference>
<dbReference type="Proteomes" id="UP000468707">
    <property type="component" value="Unassembled WGS sequence"/>
</dbReference>
<dbReference type="InterPro" id="IPR001789">
    <property type="entry name" value="Sig_transdc_resp-reg_receiver"/>
</dbReference>
<dbReference type="SMART" id="SM00448">
    <property type="entry name" value="REC"/>
    <property type="match status" value="1"/>
</dbReference>
<dbReference type="PANTHER" id="PTHR37299">
    <property type="entry name" value="TRANSCRIPTIONAL REGULATOR-RELATED"/>
    <property type="match status" value="1"/>
</dbReference>
<dbReference type="PANTHER" id="PTHR37299:SF1">
    <property type="entry name" value="STAGE 0 SPORULATION PROTEIN A HOMOLOG"/>
    <property type="match status" value="1"/>
</dbReference>
<name>A0A6I5L0J2_9FLAO</name>